<accession>A0AAV2YFU2</accession>
<sequence>MVTIFVEGLRQSPARLQLFRKIPSTLDEAIRIAFSEEYSHRSANGNVPIPGDGACQSGSLYEYVDSCYFVASIGRGYEVKANGAIELILDSNILSNPHHCPPPLEKRKGRPRVRRLASQGENQSSGKRPCSSSKPTCSMCGLVGHNKRTCRD</sequence>
<reference evidence="2" key="1">
    <citation type="submission" date="2022-11" db="EMBL/GenBank/DDBJ databases">
        <authorList>
            <person name="Morgan W.R."/>
            <person name="Tartar A."/>
        </authorList>
    </citation>
    <scope>NUCLEOTIDE SEQUENCE</scope>
    <source>
        <strain evidence="2">ARSEF 373</strain>
    </source>
</reference>
<evidence type="ECO:0000313" key="3">
    <source>
        <dbReference type="Proteomes" id="UP001146120"/>
    </source>
</evidence>
<gene>
    <name evidence="2" type="ORF">N0F65_010473</name>
</gene>
<reference evidence="2" key="2">
    <citation type="journal article" date="2023" name="Microbiol Resour">
        <title>Decontamination and Annotation of the Draft Genome Sequence of the Oomycete Lagenidium giganteum ARSEF 373.</title>
        <authorList>
            <person name="Morgan W.R."/>
            <person name="Tartar A."/>
        </authorList>
    </citation>
    <scope>NUCLEOTIDE SEQUENCE</scope>
    <source>
        <strain evidence="2">ARSEF 373</strain>
    </source>
</reference>
<keyword evidence="3" id="KW-1185">Reference proteome</keyword>
<dbReference type="EMBL" id="DAKRPA010000381">
    <property type="protein sequence ID" value="DAZ92808.1"/>
    <property type="molecule type" value="Genomic_DNA"/>
</dbReference>
<evidence type="ECO:0000256" key="1">
    <source>
        <dbReference type="SAM" id="MobiDB-lite"/>
    </source>
</evidence>
<organism evidence="2 3">
    <name type="scientific">Lagenidium giganteum</name>
    <dbReference type="NCBI Taxonomy" id="4803"/>
    <lineage>
        <taxon>Eukaryota</taxon>
        <taxon>Sar</taxon>
        <taxon>Stramenopiles</taxon>
        <taxon>Oomycota</taxon>
        <taxon>Peronosporomycetes</taxon>
        <taxon>Pythiales</taxon>
        <taxon>Pythiaceae</taxon>
    </lineage>
</organism>
<comment type="caution">
    <text evidence="2">The sequence shown here is derived from an EMBL/GenBank/DDBJ whole genome shotgun (WGS) entry which is preliminary data.</text>
</comment>
<protein>
    <recommendedName>
        <fullName evidence="4">CCHC-type domain-containing protein</fullName>
    </recommendedName>
</protein>
<feature type="region of interest" description="Disordered" evidence="1">
    <location>
        <begin position="99"/>
        <end position="135"/>
    </location>
</feature>
<dbReference type="Proteomes" id="UP001146120">
    <property type="component" value="Unassembled WGS sequence"/>
</dbReference>
<dbReference type="AlphaFoldDB" id="A0AAV2YFU2"/>
<evidence type="ECO:0008006" key="4">
    <source>
        <dbReference type="Google" id="ProtNLM"/>
    </source>
</evidence>
<name>A0AAV2YFU2_9STRA</name>
<evidence type="ECO:0000313" key="2">
    <source>
        <dbReference type="EMBL" id="DAZ92808.1"/>
    </source>
</evidence>
<feature type="compositionally biased region" description="Polar residues" evidence="1">
    <location>
        <begin position="119"/>
        <end position="135"/>
    </location>
</feature>
<proteinExistence type="predicted"/>